<name>J4IBP7_9APHY</name>
<evidence type="ECO:0000256" key="1">
    <source>
        <dbReference type="SAM" id="MobiDB-lite"/>
    </source>
</evidence>
<dbReference type="PANTHER" id="PTHR37332">
    <property type="entry name" value="EXPRESSED PROTEIN"/>
    <property type="match status" value="1"/>
</dbReference>
<dbReference type="OrthoDB" id="14339at2759"/>
<dbReference type="RefSeq" id="XP_012184314.1">
    <property type="nucleotide sequence ID" value="XM_012328924.1"/>
</dbReference>
<feature type="region of interest" description="Disordered" evidence="1">
    <location>
        <begin position="1"/>
        <end position="90"/>
    </location>
</feature>
<dbReference type="PANTHER" id="PTHR37332:SF1">
    <property type="entry name" value="ELMO DOMAIN-CONTAINING PROTEIN"/>
    <property type="match status" value="1"/>
</dbReference>
<dbReference type="InParanoid" id="J4IBP7"/>
<feature type="compositionally biased region" description="Polar residues" evidence="1">
    <location>
        <begin position="68"/>
        <end position="86"/>
    </location>
</feature>
<reference evidence="2 3" key="1">
    <citation type="journal article" date="2012" name="Appl. Environ. Microbiol.">
        <title>Short-read sequencing for genomic analysis of the brown rot fungus Fibroporia radiculosa.</title>
        <authorList>
            <person name="Tang J.D."/>
            <person name="Perkins A.D."/>
            <person name="Sonstegard T.S."/>
            <person name="Schroeder S.G."/>
            <person name="Burgess S.C."/>
            <person name="Diehl S.V."/>
        </authorList>
    </citation>
    <scope>NUCLEOTIDE SEQUENCE [LARGE SCALE GENOMIC DNA]</scope>
    <source>
        <strain evidence="2 3">TFFH 294</strain>
    </source>
</reference>
<evidence type="ECO:0000313" key="3">
    <source>
        <dbReference type="Proteomes" id="UP000006352"/>
    </source>
</evidence>
<protein>
    <submittedName>
        <fullName evidence="2">Uncharacterized protein</fullName>
    </submittedName>
</protein>
<dbReference type="GeneID" id="24099942"/>
<gene>
    <name evidence="2" type="ORF">FIBRA_07231</name>
</gene>
<evidence type="ECO:0000313" key="2">
    <source>
        <dbReference type="EMBL" id="CCM05031.1"/>
    </source>
</evidence>
<dbReference type="Proteomes" id="UP000006352">
    <property type="component" value="Unassembled WGS sequence"/>
</dbReference>
<dbReference type="EMBL" id="HE797177">
    <property type="protein sequence ID" value="CCM05031.1"/>
    <property type="molecule type" value="Genomic_DNA"/>
</dbReference>
<accession>J4IBP7</accession>
<sequence length="200" mass="22019">MPMAAPIQTSDAPGHRPNMRRKSSAQNLLSSFKSTPQVGSVSSATGLQFVPVPTPPPNAASMGRDWDVQSQQSESVAPSTLSSGTNGAPAVQGTSVEILRELVRKRIITLTYLRNVHEGRSHWFHTIMVTRGELERAFPNTAMKARTYRLAMLGMGLAHLFDIKDPQDLLRGFSNVLNEYDAMKDPPKEDGDRLRMACPF</sequence>
<organism evidence="2 3">
    <name type="scientific">Fibroporia radiculosa</name>
    <dbReference type="NCBI Taxonomy" id="599839"/>
    <lineage>
        <taxon>Eukaryota</taxon>
        <taxon>Fungi</taxon>
        <taxon>Dikarya</taxon>
        <taxon>Basidiomycota</taxon>
        <taxon>Agaricomycotina</taxon>
        <taxon>Agaricomycetes</taxon>
        <taxon>Polyporales</taxon>
        <taxon>Fibroporiaceae</taxon>
        <taxon>Fibroporia</taxon>
    </lineage>
</organism>
<dbReference type="HOGENOM" id="CLU_1366273_0_0_1"/>
<feature type="compositionally biased region" description="Polar residues" evidence="1">
    <location>
        <begin position="24"/>
        <end position="46"/>
    </location>
</feature>
<dbReference type="AlphaFoldDB" id="J4IBP7"/>
<proteinExistence type="predicted"/>
<keyword evidence="3" id="KW-1185">Reference proteome</keyword>